<feature type="compositionally biased region" description="Basic residues" evidence="1">
    <location>
        <begin position="85"/>
        <end position="95"/>
    </location>
</feature>
<keyword evidence="2" id="KW-0255">Endonuclease</keyword>
<evidence type="ECO:0000313" key="3">
    <source>
        <dbReference type="Proteomes" id="UP000323046"/>
    </source>
</evidence>
<dbReference type="AlphaFoldDB" id="A0A5P2BFB6"/>
<accession>A0A5P2BFB6</accession>
<keyword evidence="2" id="KW-0378">Hydrolase</keyword>
<reference evidence="2 3" key="1">
    <citation type="submission" date="2018-05" db="EMBL/GenBank/DDBJ databases">
        <title>Streptomyces venezuelae.</title>
        <authorList>
            <person name="Kim W."/>
            <person name="Lee N."/>
            <person name="Cho B.-K."/>
        </authorList>
    </citation>
    <scope>NUCLEOTIDE SEQUENCE [LARGE SCALE GENOMIC DNA]</scope>
    <source>
        <strain evidence="2 3">ATCC 14583</strain>
    </source>
</reference>
<keyword evidence="2" id="KW-0540">Nuclease</keyword>
<organism evidence="2 3">
    <name type="scientific">Streptomyces venezuelae</name>
    <dbReference type="NCBI Taxonomy" id="54571"/>
    <lineage>
        <taxon>Bacteria</taxon>
        <taxon>Bacillati</taxon>
        <taxon>Actinomycetota</taxon>
        <taxon>Actinomycetes</taxon>
        <taxon>Kitasatosporales</taxon>
        <taxon>Streptomycetaceae</taxon>
        <taxon>Streptomyces</taxon>
    </lineage>
</organism>
<keyword evidence="3" id="KW-1185">Reference proteome</keyword>
<name>A0A5P2BFB6_STRVZ</name>
<protein>
    <submittedName>
        <fullName evidence="2">HNH endonuclease</fullName>
    </submittedName>
</protein>
<dbReference type="OrthoDB" id="3234360at2"/>
<dbReference type="Gene3D" id="1.10.30.50">
    <property type="match status" value="1"/>
</dbReference>
<evidence type="ECO:0000256" key="1">
    <source>
        <dbReference type="SAM" id="MobiDB-lite"/>
    </source>
</evidence>
<dbReference type="Proteomes" id="UP000323046">
    <property type="component" value="Chromosome"/>
</dbReference>
<proteinExistence type="predicted"/>
<dbReference type="GO" id="GO:0004519">
    <property type="term" value="F:endonuclease activity"/>
    <property type="evidence" value="ECO:0007669"/>
    <property type="project" value="UniProtKB-KW"/>
</dbReference>
<dbReference type="EMBL" id="CP029193">
    <property type="protein sequence ID" value="QES29195.1"/>
    <property type="molecule type" value="Genomic_DNA"/>
</dbReference>
<evidence type="ECO:0000313" key="2">
    <source>
        <dbReference type="EMBL" id="QES29195.1"/>
    </source>
</evidence>
<feature type="region of interest" description="Disordered" evidence="1">
    <location>
        <begin position="74"/>
        <end position="104"/>
    </location>
</feature>
<sequence length="104" mass="12258">MPSWSSSDRRFRLPPDWPQIRKRILRRDGHRCTARDNYGVRCAELATDVDHIIPGDDHREPNLQSLCGWHHRVKSSREGGAAKAAVRRRHERRFRRTEDHPGLM</sequence>
<gene>
    <name evidence="2" type="ORF">DEJ47_24645</name>
</gene>